<reference evidence="2" key="2">
    <citation type="submission" date="2015-01" db="EMBL/GenBank/DDBJ databases">
        <title>Evolutionary Origins and Diversification of the Mycorrhizal Mutualists.</title>
        <authorList>
            <consortium name="DOE Joint Genome Institute"/>
            <consortium name="Mycorrhizal Genomics Consortium"/>
            <person name="Kohler A."/>
            <person name="Kuo A."/>
            <person name="Nagy L.G."/>
            <person name="Floudas D."/>
            <person name="Copeland A."/>
            <person name="Barry K.W."/>
            <person name="Cichocki N."/>
            <person name="Veneault-Fourrey C."/>
            <person name="LaButti K."/>
            <person name="Lindquist E.A."/>
            <person name="Lipzen A."/>
            <person name="Lundell T."/>
            <person name="Morin E."/>
            <person name="Murat C."/>
            <person name="Riley R."/>
            <person name="Ohm R."/>
            <person name="Sun H."/>
            <person name="Tunlid A."/>
            <person name="Henrissat B."/>
            <person name="Grigoriev I.V."/>
            <person name="Hibbett D.S."/>
            <person name="Martin F."/>
        </authorList>
    </citation>
    <scope>NUCLEOTIDE SEQUENCE [LARGE SCALE GENOMIC DNA]</scope>
    <source>
        <strain evidence="2">Ve08.2h10</strain>
    </source>
</reference>
<evidence type="ECO:0000313" key="1">
    <source>
        <dbReference type="EMBL" id="KIK90440.1"/>
    </source>
</evidence>
<dbReference type="EMBL" id="KN825520">
    <property type="protein sequence ID" value="KIK90440.1"/>
    <property type="molecule type" value="Genomic_DNA"/>
</dbReference>
<proteinExistence type="predicted"/>
<organism evidence="1 2">
    <name type="scientific">Paxillus rubicundulus Ve08.2h10</name>
    <dbReference type="NCBI Taxonomy" id="930991"/>
    <lineage>
        <taxon>Eukaryota</taxon>
        <taxon>Fungi</taxon>
        <taxon>Dikarya</taxon>
        <taxon>Basidiomycota</taxon>
        <taxon>Agaricomycotina</taxon>
        <taxon>Agaricomycetes</taxon>
        <taxon>Agaricomycetidae</taxon>
        <taxon>Boletales</taxon>
        <taxon>Paxilineae</taxon>
        <taxon>Paxillaceae</taxon>
        <taxon>Paxillus</taxon>
    </lineage>
</organism>
<dbReference type="AlphaFoldDB" id="A0A0D0E1K4"/>
<name>A0A0D0E1K4_9AGAM</name>
<dbReference type="HOGENOM" id="CLU_2242984_0_0_1"/>
<feature type="non-terminal residue" evidence="1">
    <location>
        <position position="1"/>
    </location>
</feature>
<dbReference type="OrthoDB" id="2689787at2759"/>
<dbReference type="InParanoid" id="A0A0D0E1K4"/>
<sequence>MMSGSSQILHILFIIGVKPHVKYLRRILRRTQHTITMSPRFTSNRKHAIGYFKGTWQSLCGLHVRLDREVHTQYACLWIITCIHLHSFTLGHQKGINIQEITFFE</sequence>
<gene>
    <name evidence="1" type="ORF">PAXRUDRAFT_801751</name>
</gene>
<keyword evidence="2" id="KW-1185">Reference proteome</keyword>
<dbReference type="Proteomes" id="UP000054538">
    <property type="component" value="Unassembled WGS sequence"/>
</dbReference>
<evidence type="ECO:0000313" key="2">
    <source>
        <dbReference type="Proteomes" id="UP000054538"/>
    </source>
</evidence>
<accession>A0A0D0E1K4</accession>
<reference evidence="1 2" key="1">
    <citation type="submission" date="2014-04" db="EMBL/GenBank/DDBJ databases">
        <authorList>
            <consortium name="DOE Joint Genome Institute"/>
            <person name="Kuo A."/>
            <person name="Kohler A."/>
            <person name="Jargeat P."/>
            <person name="Nagy L.G."/>
            <person name="Floudas D."/>
            <person name="Copeland A."/>
            <person name="Barry K.W."/>
            <person name="Cichocki N."/>
            <person name="Veneault-Fourrey C."/>
            <person name="LaButti K."/>
            <person name="Lindquist E.A."/>
            <person name="Lipzen A."/>
            <person name="Lundell T."/>
            <person name="Morin E."/>
            <person name="Murat C."/>
            <person name="Sun H."/>
            <person name="Tunlid A."/>
            <person name="Henrissat B."/>
            <person name="Grigoriev I.V."/>
            <person name="Hibbett D.S."/>
            <person name="Martin F."/>
            <person name="Nordberg H.P."/>
            <person name="Cantor M.N."/>
            <person name="Hua S.X."/>
        </authorList>
    </citation>
    <scope>NUCLEOTIDE SEQUENCE [LARGE SCALE GENOMIC DNA]</scope>
    <source>
        <strain evidence="1 2">Ve08.2h10</strain>
    </source>
</reference>
<protein>
    <submittedName>
        <fullName evidence="1">Uncharacterized protein</fullName>
    </submittedName>
</protein>